<feature type="repeat" description="TPR" evidence="1">
    <location>
        <begin position="400"/>
        <end position="433"/>
    </location>
</feature>
<sequence length="714" mass="79459">MLQTCKKLVDVKSKGLGLVGTETDYLRALLDAMANMDRCVEVEVLKTLGDVNLDKGRLGKNPEKFERAMVLYRTALLRCEDADVGEILEYRYRYAEKLRLRKQPNASSSYEPLTGDKKMSSLSIAEKLLHLDRKLTVVGKKETLLLIEYTKLVVEGIVNGDTMLETEALKSLGDVYLKRGTRTKDSTNLTKATALYNTALSRCEGFQGKVVLIHRLKYTARIRQESTRIQKKRYALALEAIDQQHNPYQYDEDDPAMITVEAERAEAVKVLLKNIAKDRQSFIHDLVDECTDALGPPPSLTDAGSDNIKRSEILRELGFFWVFFGDATKGISLLEESLSICKSTNWYNTAHPDIVASLYHELGWSWGELGDHKKAVSFYERSLSIMNAIYGDNKSHPGIASLLNNLGLSWSQLGDQNEAIRCYEKSLRMMKTIYGDNTAHPHIAESLDNLGVSWRILGDQKKAITYFEQSLTTRKTIYGDNTAHPNIAKSFGNLGAAWSKLGNGKKAISYCEQSLAMMKTIYGDNKAHPDIATSLNNLGSSWGDLGDRKKAISYLEQSLMMAKTIYGDNTAHPDIAGPLHNLGLCLNELGDHKKAISYYEQSLSMTKTIYGNNTAHPDIIASLNNLGSSWGELGDRKKAISYFEQSLMMAKTIYGDNTAHPDIAGPLHNLGLCLNELGDHKEAISYIEQSLTMRKTINGDTTAHPDIAAALNSL</sequence>
<dbReference type="Pfam" id="PF13374">
    <property type="entry name" value="TPR_10"/>
    <property type="match status" value="2"/>
</dbReference>
<proteinExistence type="predicted"/>
<dbReference type="PANTHER" id="PTHR19959">
    <property type="entry name" value="KINESIN LIGHT CHAIN"/>
    <property type="match status" value="1"/>
</dbReference>
<accession>C3ZHS5</accession>
<evidence type="ECO:0000256" key="1">
    <source>
        <dbReference type="PROSITE-ProRule" id="PRU00339"/>
    </source>
</evidence>
<feature type="repeat" description="TPR" evidence="1">
    <location>
        <begin position="356"/>
        <end position="389"/>
    </location>
</feature>
<dbReference type="PROSITE" id="PS50005">
    <property type="entry name" value="TPR"/>
    <property type="match status" value="3"/>
</dbReference>
<dbReference type="InterPro" id="IPR019734">
    <property type="entry name" value="TPR_rpt"/>
</dbReference>
<reference evidence="2" key="1">
    <citation type="journal article" date="2008" name="Nature">
        <title>The amphioxus genome and the evolution of the chordate karyotype.</title>
        <authorList>
            <consortium name="US DOE Joint Genome Institute (JGI-PGF)"/>
            <person name="Putnam N.H."/>
            <person name="Butts T."/>
            <person name="Ferrier D.E.K."/>
            <person name="Furlong R.F."/>
            <person name="Hellsten U."/>
            <person name="Kawashima T."/>
            <person name="Robinson-Rechavi M."/>
            <person name="Shoguchi E."/>
            <person name="Terry A."/>
            <person name="Yu J.-K."/>
            <person name="Benito-Gutierrez E.L."/>
            <person name="Dubchak I."/>
            <person name="Garcia-Fernandez J."/>
            <person name="Gibson-Brown J.J."/>
            <person name="Grigoriev I.V."/>
            <person name="Horton A.C."/>
            <person name="de Jong P.J."/>
            <person name="Jurka J."/>
            <person name="Kapitonov V.V."/>
            <person name="Kohara Y."/>
            <person name="Kuroki Y."/>
            <person name="Lindquist E."/>
            <person name="Lucas S."/>
            <person name="Osoegawa K."/>
            <person name="Pennacchio L.A."/>
            <person name="Salamov A.A."/>
            <person name="Satou Y."/>
            <person name="Sauka-Spengler T."/>
            <person name="Schmutz J."/>
            <person name="Shin-I T."/>
            <person name="Toyoda A."/>
            <person name="Bronner-Fraser M."/>
            <person name="Fujiyama A."/>
            <person name="Holland L.Z."/>
            <person name="Holland P.W.H."/>
            <person name="Satoh N."/>
            <person name="Rokhsar D.S."/>
        </authorList>
    </citation>
    <scope>NUCLEOTIDE SEQUENCE [LARGE SCALE GENOMIC DNA]</scope>
    <source>
        <strain evidence="2">S238N-H82</strain>
        <tissue evidence="2">Testes</tissue>
    </source>
</reference>
<gene>
    <name evidence="2" type="ORF">BRAFLDRAFT_89371</name>
</gene>
<dbReference type="eggNOG" id="KOG0548">
    <property type="taxonomic scope" value="Eukaryota"/>
</dbReference>
<dbReference type="InParanoid" id="C3ZHS5"/>
<dbReference type="Gene3D" id="1.25.40.10">
    <property type="entry name" value="Tetratricopeptide repeat domain"/>
    <property type="match status" value="3"/>
</dbReference>
<dbReference type="AlphaFoldDB" id="C3ZHS5"/>
<dbReference type="PANTHER" id="PTHR19959:SF119">
    <property type="entry name" value="FUNGAL LIPASE-LIKE DOMAIN-CONTAINING PROTEIN"/>
    <property type="match status" value="1"/>
</dbReference>
<dbReference type="SUPFAM" id="SSF48452">
    <property type="entry name" value="TPR-like"/>
    <property type="match status" value="3"/>
</dbReference>
<dbReference type="EMBL" id="GG666624">
    <property type="protein sequence ID" value="EEN47869.1"/>
    <property type="molecule type" value="Genomic_DNA"/>
</dbReference>
<dbReference type="Pfam" id="PF13424">
    <property type="entry name" value="TPR_12"/>
    <property type="match status" value="3"/>
</dbReference>
<evidence type="ECO:0000313" key="2">
    <source>
        <dbReference type="EMBL" id="EEN47869.1"/>
    </source>
</evidence>
<organism>
    <name type="scientific">Branchiostoma floridae</name>
    <name type="common">Florida lancelet</name>
    <name type="synonym">Amphioxus</name>
    <dbReference type="NCBI Taxonomy" id="7739"/>
    <lineage>
        <taxon>Eukaryota</taxon>
        <taxon>Metazoa</taxon>
        <taxon>Chordata</taxon>
        <taxon>Cephalochordata</taxon>
        <taxon>Leptocardii</taxon>
        <taxon>Amphioxiformes</taxon>
        <taxon>Branchiostomatidae</taxon>
        <taxon>Branchiostoma</taxon>
    </lineage>
</organism>
<dbReference type="SMART" id="SM00028">
    <property type="entry name" value="TPR"/>
    <property type="match status" value="9"/>
</dbReference>
<name>C3ZHS5_BRAFL</name>
<keyword evidence="1" id="KW-0802">TPR repeat</keyword>
<dbReference type="InterPro" id="IPR011990">
    <property type="entry name" value="TPR-like_helical_dom_sf"/>
</dbReference>
<feature type="repeat" description="TPR" evidence="1">
    <location>
        <begin position="576"/>
        <end position="609"/>
    </location>
</feature>
<protein>
    <submittedName>
        <fullName evidence="2">Uncharacterized protein</fullName>
    </submittedName>
</protein>